<reference evidence="1" key="1">
    <citation type="submission" date="2014-11" db="EMBL/GenBank/DDBJ databases">
        <authorList>
            <person name="Amaro Gonzalez C."/>
        </authorList>
    </citation>
    <scope>NUCLEOTIDE SEQUENCE</scope>
</reference>
<dbReference type="AlphaFoldDB" id="A0A0E9QE54"/>
<dbReference type="EMBL" id="GBXM01094199">
    <property type="protein sequence ID" value="JAH14378.1"/>
    <property type="molecule type" value="Transcribed_RNA"/>
</dbReference>
<sequence length="30" mass="3480">MAVVHQHSHRLTIIHFLSQTVIPLNPFPFV</sequence>
<reference evidence="1" key="2">
    <citation type="journal article" date="2015" name="Fish Shellfish Immunol.">
        <title>Early steps in the European eel (Anguilla anguilla)-Vibrio vulnificus interaction in the gills: Role of the RtxA13 toxin.</title>
        <authorList>
            <person name="Callol A."/>
            <person name="Pajuelo D."/>
            <person name="Ebbesson L."/>
            <person name="Teles M."/>
            <person name="MacKenzie S."/>
            <person name="Amaro C."/>
        </authorList>
    </citation>
    <scope>NUCLEOTIDE SEQUENCE</scope>
</reference>
<evidence type="ECO:0000313" key="1">
    <source>
        <dbReference type="EMBL" id="JAH14378.1"/>
    </source>
</evidence>
<proteinExistence type="predicted"/>
<protein>
    <submittedName>
        <fullName evidence="1">Uncharacterized protein</fullName>
    </submittedName>
</protein>
<organism evidence="1">
    <name type="scientific">Anguilla anguilla</name>
    <name type="common">European freshwater eel</name>
    <name type="synonym">Muraena anguilla</name>
    <dbReference type="NCBI Taxonomy" id="7936"/>
    <lineage>
        <taxon>Eukaryota</taxon>
        <taxon>Metazoa</taxon>
        <taxon>Chordata</taxon>
        <taxon>Craniata</taxon>
        <taxon>Vertebrata</taxon>
        <taxon>Euteleostomi</taxon>
        <taxon>Actinopterygii</taxon>
        <taxon>Neopterygii</taxon>
        <taxon>Teleostei</taxon>
        <taxon>Anguilliformes</taxon>
        <taxon>Anguillidae</taxon>
        <taxon>Anguilla</taxon>
    </lineage>
</organism>
<accession>A0A0E9QE54</accession>
<name>A0A0E9QE54_ANGAN</name>